<keyword evidence="3" id="KW-0472">Membrane</keyword>
<feature type="transmembrane region" description="Helical" evidence="3">
    <location>
        <begin position="71"/>
        <end position="91"/>
    </location>
</feature>
<keyword evidence="4" id="KW-0150">Chloroplast</keyword>
<evidence type="ECO:0000256" key="1">
    <source>
        <dbReference type="ARBA" id="ARBA00004474"/>
    </source>
</evidence>
<proteinExistence type="predicted"/>
<evidence type="ECO:0000256" key="3">
    <source>
        <dbReference type="SAM" id="Phobius"/>
    </source>
</evidence>
<feature type="transmembrane region" description="Helical" evidence="3">
    <location>
        <begin position="39"/>
        <end position="64"/>
    </location>
</feature>
<dbReference type="RefSeq" id="YP_009392075.1">
    <property type="nucleotide sequence ID" value="NC_035261.1"/>
</dbReference>
<organism evidence="4">
    <name type="scientific">Periphykon beckeri</name>
    <dbReference type="NCBI Taxonomy" id="2006982"/>
    <lineage>
        <taxon>Eukaryota</taxon>
        <taxon>Rhodophyta</taxon>
        <taxon>Florideophyceae</taxon>
        <taxon>Rhodymeniophycidae</taxon>
        <taxon>Ceramiales</taxon>
        <taxon>Rhodomelaceae</taxon>
        <taxon>Periphykon</taxon>
    </lineage>
</organism>
<dbReference type="GeneID" id="33353548"/>
<keyword evidence="3" id="KW-1133">Transmembrane helix</keyword>
<dbReference type="AlphaFoldDB" id="A0A1Z1M3P1"/>
<dbReference type="InterPro" id="IPR009631">
    <property type="entry name" value="CGLD27-like"/>
</dbReference>
<evidence type="ECO:0000313" key="4">
    <source>
        <dbReference type="EMBL" id="ARW60423.1"/>
    </source>
</evidence>
<protein>
    <recommendedName>
        <fullName evidence="5">Ycf36</fullName>
    </recommendedName>
</protein>
<dbReference type="Pfam" id="PF06799">
    <property type="entry name" value="CGLD27-like"/>
    <property type="match status" value="1"/>
</dbReference>
<keyword evidence="3" id="KW-0812">Transmembrane</keyword>
<gene>
    <name evidence="4" type="primary">ycf36</name>
</gene>
<reference evidence="4" key="1">
    <citation type="journal article" date="2017" name="J. Phycol.">
        <title>Analysis of chloroplast genomes and a supermatrix inform reclassification of the Rhodomelaceae (Rhodophyta).</title>
        <authorList>
            <person name="Diaz-Tapia P."/>
            <person name="Maggs C.A."/>
            <person name="West J.A."/>
            <person name="Verbruggen H."/>
        </authorList>
    </citation>
    <scope>NUCLEOTIDE SEQUENCE</scope>
    <source>
        <strain evidence="4">JH1427</strain>
    </source>
</reference>
<accession>A0A1Z1M3P1</accession>
<evidence type="ECO:0000256" key="2">
    <source>
        <dbReference type="ARBA" id="ARBA00022640"/>
    </source>
</evidence>
<dbReference type="EMBL" id="MF101413">
    <property type="protein sequence ID" value="ARW60423.1"/>
    <property type="molecule type" value="Genomic_DNA"/>
</dbReference>
<comment type="subcellular location">
    <subcellularLocation>
        <location evidence="1">Plastid</location>
    </subcellularLocation>
</comment>
<evidence type="ECO:0008006" key="5">
    <source>
        <dbReference type="Google" id="ProtNLM"/>
    </source>
</evidence>
<sequence>MLGPKSKCPVPSNQQPFNEYLALKKSFLFSWSVSDKKSFMTGLLLIFILLFLFFGFFLFICVSFKHVFRLFLLNLFLSMIVTLLLLIRLYLGWSYVTKRLMSATVFYEESGWYDGQIWIKTPDYLIQDRLIGVYQVTPFVIRLKNLCLIIFFTFILLYLFIFMF</sequence>
<dbReference type="GO" id="GO:0009536">
    <property type="term" value="C:plastid"/>
    <property type="evidence" value="ECO:0007669"/>
    <property type="project" value="UniProtKB-SubCell"/>
</dbReference>
<keyword evidence="2 4" id="KW-0934">Plastid</keyword>
<name>A0A1Z1M3P1_9FLOR</name>
<geneLocation type="chloroplast" evidence="4"/>
<dbReference type="PANTHER" id="PTHR34214">
    <property type="match status" value="1"/>
</dbReference>
<dbReference type="PANTHER" id="PTHR34214:SF3">
    <property type="entry name" value="PROTEIN CONSERVED IN THE GREEN LINEAGE AND DIATOMS 27, CHLOROPLASTIC"/>
    <property type="match status" value="1"/>
</dbReference>
<feature type="transmembrane region" description="Helical" evidence="3">
    <location>
        <begin position="143"/>
        <end position="163"/>
    </location>
</feature>